<dbReference type="GO" id="GO:0006879">
    <property type="term" value="P:intracellular iron ion homeostasis"/>
    <property type="evidence" value="ECO:0007669"/>
    <property type="project" value="UniProtKB-KW"/>
</dbReference>
<organism evidence="4 7">
    <name type="scientific">Halococcus dombrowskii</name>
    <dbReference type="NCBI Taxonomy" id="179637"/>
    <lineage>
        <taxon>Archaea</taxon>
        <taxon>Methanobacteriati</taxon>
        <taxon>Methanobacteriota</taxon>
        <taxon>Stenosarchaea group</taxon>
        <taxon>Halobacteria</taxon>
        <taxon>Halobacteriales</taxon>
        <taxon>Halococcaceae</taxon>
        <taxon>Halococcus</taxon>
    </lineage>
</organism>
<dbReference type="PANTHER" id="PTHR30295">
    <property type="entry name" value="BACTERIOFERRITIN"/>
    <property type="match status" value="1"/>
</dbReference>
<sequence>MSMEGDEQVLDLLHEARNDEFETVINYQSDAIALAGVAAEEVADSLSADVEEELGHAEELGERIVQLGDQPKGSYEIEMGQESLQPPEDPTDTLAVIDGVIEAEEGAVETYRELVTVADEADDPVTEDLATELLADEEEHLTEFEGYRKEYDN</sequence>
<dbReference type="GO" id="GO:0006826">
    <property type="term" value="P:iron ion transport"/>
    <property type="evidence" value="ECO:0007669"/>
    <property type="project" value="InterPro"/>
</dbReference>
<proteinExistence type="predicted"/>
<dbReference type="EMBL" id="BAAADN010000002">
    <property type="protein sequence ID" value="GAA0449118.1"/>
    <property type="molecule type" value="Genomic_DNA"/>
</dbReference>
<dbReference type="GO" id="GO:0008199">
    <property type="term" value="F:ferric iron binding"/>
    <property type="evidence" value="ECO:0007669"/>
    <property type="project" value="InterPro"/>
</dbReference>
<keyword evidence="2" id="KW-0408">Iron</keyword>
<dbReference type="GO" id="GO:0005829">
    <property type="term" value="C:cytosol"/>
    <property type="evidence" value="ECO:0007669"/>
    <property type="project" value="TreeGrafter"/>
</dbReference>
<dbReference type="PANTHER" id="PTHR30295:SF1">
    <property type="entry name" value="DNA PROTECTION DURING STARVATION PROTEIN"/>
    <property type="match status" value="1"/>
</dbReference>
<name>A0AAV3SBC3_HALDO</name>
<keyword evidence="6" id="KW-1185">Reference proteome</keyword>
<dbReference type="AlphaFoldDB" id="A0AAV3SBC3"/>
<dbReference type="PROSITE" id="PS50905">
    <property type="entry name" value="FERRITIN_LIKE"/>
    <property type="match status" value="1"/>
</dbReference>
<evidence type="ECO:0000259" key="3">
    <source>
        <dbReference type="PROSITE" id="PS50905"/>
    </source>
</evidence>
<dbReference type="Pfam" id="PF00210">
    <property type="entry name" value="Ferritin"/>
    <property type="match status" value="1"/>
</dbReference>
<dbReference type="Proteomes" id="UP001500962">
    <property type="component" value="Unassembled WGS sequence"/>
</dbReference>
<feature type="domain" description="Ferritin-like diiron" evidence="3">
    <location>
        <begin position="3"/>
        <end position="153"/>
    </location>
</feature>
<reference evidence="4" key="1">
    <citation type="journal article" date="2014" name="Int. J. Syst. Evol. Microbiol.">
        <title>Complete genome sequence of Corynebacterium casei LMG S-19264T (=DSM 44701T), isolated from a smear-ripened cheese.</title>
        <authorList>
            <consortium name="US DOE Joint Genome Institute (JGI-PGF)"/>
            <person name="Walter F."/>
            <person name="Albersmeier A."/>
            <person name="Kalinowski J."/>
            <person name="Ruckert C."/>
        </authorList>
    </citation>
    <scope>NUCLEOTIDE SEQUENCE</scope>
    <source>
        <strain evidence="4">JCM 12289</strain>
    </source>
</reference>
<reference evidence="5" key="2">
    <citation type="submission" date="2022-04" db="EMBL/GenBank/DDBJ databases">
        <title>Sequencing and genomic assembly of Halococcus dombrowskii.</title>
        <authorList>
            <person name="Lim S.W."/>
            <person name="MacLea K.S."/>
        </authorList>
    </citation>
    <scope>NUCLEOTIDE SEQUENCE</scope>
    <source>
        <strain evidence="5">H4</strain>
    </source>
</reference>
<evidence type="ECO:0000313" key="6">
    <source>
        <dbReference type="Proteomes" id="UP000830542"/>
    </source>
</evidence>
<dbReference type="InterPro" id="IPR009078">
    <property type="entry name" value="Ferritin-like_SF"/>
</dbReference>
<evidence type="ECO:0000313" key="4">
    <source>
        <dbReference type="EMBL" id="GAA0449118.1"/>
    </source>
</evidence>
<evidence type="ECO:0000313" key="5">
    <source>
        <dbReference type="EMBL" id="UOO94247.1"/>
    </source>
</evidence>
<evidence type="ECO:0000313" key="7">
    <source>
        <dbReference type="Proteomes" id="UP001500962"/>
    </source>
</evidence>
<dbReference type="KEGG" id="hdo:MUK72_09715"/>
<dbReference type="InterPro" id="IPR009040">
    <property type="entry name" value="Ferritin-like_diiron"/>
</dbReference>
<dbReference type="GeneID" id="71762125"/>
<dbReference type="GO" id="GO:0020037">
    <property type="term" value="F:heme binding"/>
    <property type="evidence" value="ECO:0007669"/>
    <property type="project" value="TreeGrafter"/>
</dbReference>
<accession>A0AAV3SBC3</accession>
<dbReference type="RefSeq" id="WP_244699523.1">
    <property type="nucleotide sequence ID" value="NZ_BAAADN010000002.1"/>
</dbReference>
<reference evidence="4" key="3">
    <citation type="submission" date="2023-12" db="EMBL/GenBank/DDBJ databases">
        <authorList>
            <person name="Sun Q."/>
            <person name="Inoue M."/>
        </authorList>
    </citation>
    <scope>NUCLEOTIDE SEQUENCE</scope>
    <source>
        <strain evidence="4">JCM 12289</strain>
    </source>
</reference>
<dbReference type="SUPFAM" id="SSF47240">
    <property type="entry name" value="Ferritin-like"/>
    <property type="match status" value="1"/>
</dbReference>
<gene>
    <name evidence="4" type="ORF">GCM10008985_00570</name>
    <name evidence="5" type="ORF">MUK72_09715</name>
</gene>
<dbReference type="Gene3D" id="1.20.1260.10">
    <property type="match status" value="1"/>
</dbReference>
<dbReference type="InterPro" id="IPR012347">
    <property type="entry name" value="Ferritin-like"/>
</dbReference>
<dbReference type="InterPro" id="IPR002024">
    <property type="entry name" value="Bacterioferritin"/>
</dbReference>
<dbReference type="Proteomes" id="UP000830542">
    <property type="component" value="Chromosome"/>
</dbReference>
<evidence type="ECO:0000256" key="2">
    <source>
        <dbReference type="ARBA" id="ARBA00023004"/>
    </source>
</evidence>
<evidence type="ECO:0000256" key="1">
    <source>
        <dbReference type="ARBA" id="ARBA00022434"/>
    </source>
</evidence>
<dbReference type="InterPro" id="IPR008331">
    <property type="entry name" value="Ferritin_DPS_dom"/>
</dbReference>
<dbReference type="EMBL" id="CP095005">
    <property type="protein sequence ID" value="UOO94247.1"/>
    <property type="molecule type" value="Genomic_DNA"/>
</dbReference>
<dbReference type="GO" id="GO:0004322">
    <property type="term" value="F:ferroxidase activity"/>
    <property type="evidence" value="ECO:0007669"/>
    <property type="project" value="TreeGrafter"/>
</dbReference>
<keyword evidence="1" id="KW-0409">Iron storage</keyword>
<dbReference type="PRINTS" id="PR00601">
    <property type="entry name" value="BACFERRITIN"/>
</dbReference>
<protein>
    <submittedName>
        <fullName evidence="5">Rubrerythrin</fullName>
    </submittedName>
</protein>